<sequence>MDDVYQIGIDDIKDTGSLEDCLIRSDSFTSSPSMDNIRKLLKLIEVKNDGDDNNQDEGGLKGLNADTRPLEPSRRTFGPWEFVTLWVITGSFNIGGWTTGSSLIAYGLNVWQAMLTVIIGNVIVGCLCVMTGAPGAKWHIGFPIIQRAPWGVNGFVFVVIQRVFLACIWFSTQVFWGGQCVKLVLTAIWPSFARVNRPLANGTMTTGDFTSFIIFTALYYPFIWIKPEKYKLPFLISCVTVIPTIVVTWIWFMAKAHGVGTLVTDVSSVSGVTQATRSHLGWMMVLGICTNINSMSVHVYVQSDYTRYARKPKDQILAQLIMVPMGTIVVALIGIICTSCAAQIFPEQHGTLLWAPYELFAALQAHYENSSCSRAAVAFCGLSFMIAQFGMVVANNGVAAGLDLSGLFPRYFTIRRGMILMSILSFIVQPWTLLNGASKFLSVLGGYGVLIGPMTGVMFSDYFIVRRQILKLSDLYNYNSHGNGIYWYQKGYNWRAFIAWMMGVWVTLPGFVRMVQNSSSDPWAGWSNLYDLSYILGCSLSCGTYYVLHKVFPIQGLGVEDNEDYFGTFVRARVIDGVDSVEEKSVPEIEEKVKSVA</sequence>
<evidence type="ECO:0000256" key="1">
    <source>
        <dbReference type="ARBA" id="ARBA00004141"/>
    </source>
</evidence>
<comment type="similarity">
    <text evidence="2">Belongs to the purine-cytosine permease (2.A.39) family.</text>
</comment>
<accession>B8MIR3</accession>
<feature type="transmembrane region" description="Helical" evidence="6">
    <location>
        <begin position="154"/>
        <end position="176"/>
    </location>
</feature>
<dbReference type="GeneID" id="8108777"/>
<dbReference type="OMA" id="YNRFVWG"/>
<feature type="transmembrane region" description="Helical" evidence="6">
    <location>
        <begin position="82"/>
        <end position="104"/>
    </location>
</feature>
<dbReference type="Proteomes" id="UP000001745">
    <property type="component" value="Unassembled WGS sequence"/>
</dbReference>
<protein>
    <submittedName>
        <fullName evidence="7">Uracil permease, putative</fullName>
    </submittedName>
</protein>
<dbReference type="eggNOG" id="KOG2466">
    <property type="taxonomic scope" value="Eukaryota"/>
</dbReference>
<keyword evidence="3 6" id="KW-0812">Transmembrane</keyword>
<proteinExistence type="inferred from homology"/>
<dbReference type="VEuPathDB" id="FungiDB:TSTA_050130"/>
<keyword evidence="5 6" id="KW-0472">Membrane</keyword>
<dbReference type="PhylomeDB" id="B8MIR3"/>
<keyword evidence="4 6" id="KW-1133">Transmembrane helix</keyword>
<evidence type="ECO:0000256" key="4">
    <source>
        <dbReference type="ARBA" id="ARBA00022989"/>
    </source>
</evidence>
<feature type="transmembrane region" description="Helical" evidence="6">
    <location>
        <begin position="209"/>
        <end position="225"/>
    </location>
</feature>
<feature type="transmembrane region" description="Helical" evidence="6">
    <location>
        <begin position="280"/>
        <end position="301"/>
    </location>
</feature>
<feature type="transmembrane region" description="Helical" evidence="6">
    <location>
        <begin position="440"/>
        <end position="465"/>
    </location>
</feature>
<dbReference type="CDD" id="cd11482">
    <property type="entry name" value="SLC-NCS1sbd_NRT1-like"/>
    <property type="match status" value="1"/>
</dbReference>
<dbReference type="PANTHER" id="PTHR30618">
    <property type="entry name" value="NCS1 FAMILY PURINE/PYRIMIDINE TRANSPORTER"/>
    <property type="match status" value="1"/>
</dbReference>
<dbReference type="AlphaFoldDB" id="B8MIR3"/>
<feature type="transmembrane region" description="Helical" evidence="6">
    <location>
        <begin position="414"/>
        <end position="434"/>
    </location>
</feature>
<feature type="transmembrane region" description="Helical" evidence="6">
    <location>
        <begin position="532"/>
        <end position="548"/>
    </location>
</feature>
<dbReference type="InterPro" id="IPR045225">
    <property type="entry name" value="Uracil/uridine/allantoin_perm"/>
</dbReference>
<dbReference type="PANTHER" id="PTHR30618:SF15">
    <property type="entry name" value="NICOTINAMIDE RIBOSIDE TRANSPORTER 1-RELATED"/>
    <property type="match status" value="1"/>
</dbReference>
<feature type="transmembrane region" description="Helical" evidence="6">
    <location>
        <begin position="321"/>
        <end position="345"/>
    </location>
</feature>
<dbReference type="OrthoDB" id="2018619at2759"/>
<evidence type="ECO:0000256" key="6">
    <source>
        <dbReference type="SAM" id="Phobius"/>
    </source>
</evidence>
<evidence type="ECO:0000256" key="2">
    <source>
        <dbReference type="ARBA" id="ARBA00008974"/>
    </source>
</evidence>
<comment type="subcellular location">
    <subcellularLocation>
        <location evidence="1">Membrane</location>
        <topology evidence="1">Multi-pass membrane protein</topology>
    </subcellularLocation>
</comment>
<keyword evidence="8" id="KW-1185">Reference proteome</keyword>
<evidence type="ECO:0000256" key="5">
    <source>
        <dbReference type="ARBA" id="ARBA00023136"/>
    </source>
</evidence>
<dbReference type="GO" id="GO:0005886">
    <property type="term" value="C:plasma membrane"/>
    <property type="evidence" value="ECO:0007669"/>
    <property type="project" value="TreeGrafter"/>
</dbReference>
<name>B8MIR3_TALSN</name>
<gene>
    <name evidence="7" type="ORF">TSTA_050130</name>
</gene>
<organism evidence="7 8">
    <name type="scientific">Talaromyces stipitatus (strain ATCC 10500 / CBS 375.48 / QM 6759 / NRRL 1006)</name>
    <name type="common">Penicillium stipitatum</name>
    <dbReference type="NCBI Taxonomy" id="441959"/>
    <lineage>
        <taxon>Eukaryota</taxon>
        <taxon>Fungi</taxon>
        <taxon>Dikarya</taxon>
        <taxon>Ascomycota</taxon>
        <taxon>Pezizomycotina</taxon>
        <taxon>Eurotiomycetes</taxon>
        <taxon>Eurotiomycetidae</taxon>
        <taxon>Eurotiales</taxon>
        <taxon>Trichocomaceae</taxon>
        <taxon>Talaromyces</taxon>
        <taxon>Talaromyces sect. Talaromyces</taxon>
    </lineage>
</organism>
<feature type="transmembrane region" description="Helical" evidence="6">
    <location>
        <begin position="376"/>
        <end position="402"/>
    </location>
</feature>
<feature type="transmembrane region" description="Helical" evidence="6">
    <location>
        <begin position="492"/>
        <end position="512"/>
    </location>
</feature>
<dbReference type="EMBL" id="EQ962657">
    <property type="protein sequence ID" value="EED15575.1"/>
    <property type="molecule type" value="Genomic_DNA"/>
</dbReference>
<dbReference type="RefSeq" id="XP_002485528.1">
    <property type="nucleotide sequence ID" value="XM_002485483.1"/>
</dbReference>
<evidence type="ECO:0000256" key="3">
    <source>
        <dbReference type="ARBA" id="ARBA00022692"/>
    </source>
</evidence>
<evidence type="ECO:0000313" key="8">
    <source>
        <dbReference type="Proteomes" id="UP000001745"/>
    </source>
</evidence>
<reference evidence="8" key="1">
    <citation type="journal article" date="2015" name="Genome Announc.">
        <title>Genome sequence of the AIDS-associated pathogen Penicillium marneffei (ATCC18224) and its near taxonomic relative Talaromyces stipitatus (ATCC10500).</title>
        <authorList>
            <person name="Nierman W.C."/>
            <person name="Fedorova-Abrams N.D."/>
            <person name="Andrianopoulos A."/>
        </authorList>
    </citation>
    <scope>NUCLEOTIDE SEQUENCE [LARGE SCALE GENOMIC DNA]</scope>
    <source>
        <strain evidence="8">ATCC 10500 / CBS 375.48 / QM 6759 / NRRL 1006</strain>
    </source>
</reference>
<dbReference type="GO" id="GO:0015205">
    <property type="term" value="F:nucleobase transmembrane transporter activity"/>
    <property type="evidence" value="ECO:0007669"/>
    <property type="project" value="TreeGrafter"/>
</dbReference>
<feature type="transmembrane region" description="Helical" evidence="6">
    <location>
        <begin position="232"/>
        <end position="252"/>
    </location>
</feature>
<dbReference type="InterPro" id="IPR001248">
    <property type="entry name" value="Pur-cyt_permease"/>
</dbReference>
<evidence type="ECO:0000313" key="7">
    <source>
        <dbReference type="EMBL" id="EED15575.1"/>
    </source>
</evidence>
<dbReference type="Pfam" id="PF02133">
    <property type="entry name" value="Transp_cyt_pur"/>
    <property type="match status" value="1"/>
</dbReference>
<dbReference type="HOGENOM" id="CLU_021555_3_0_1"/>
<dbReference type="Gene3D" id="1.10.4160.10">
    <property type="entry name" value="Hydantoin permease"/>
    <property type="match status" value="1"/>
</dbReference>
<feature type="transmembrane region" description="Helical" evidence="6">
    <location>
        <begin position="110"/>
        <end position="133"/>
    </location>
</feature>
<dbReference type="InParanoid" id="B8MIR3"/>